<evidence type="ECO:0000313" key="2">
    <source>
        <dbReference type="Proteomes" id="UP000199239"/>
    </source>
</evidence>
<dbReference type="EMBL" id="FPAJ01000001">
    <property type="protein sequence ID" value="SFS40217.1"/>
    <property type="molecule type" value="Genomic_DNA"/>
</dbReference>
<sequence>MTCASGMDRVGVTQRITQHGDRMDLGWAIINVHGYEKICFPTEA</sequence>
<proteinExistence type="predicted"/>
<dbReference type="AlphaFoldDB" id="A0A1I6PJ58"/>
<dbReference type="Proteomes" id="UP000199239">
    <property type="component" value="Unassembled WGS sequence"/>
</dbReference>
<reference evidence="2" key="1">
    <citation type="submission" date="2016-10" db="EMBL/GenBank/DDBJ databases">
        <authorList>
            <person name="Varghese N."/>
            <person name="Submissions S."/>
        </authorList>
    </citation>
    <scope>NUCLEOTIDE SEQUENCE [LARGE SCALE GENOMIC DNA]</scope>
    <source>
        <strain evidence="2">DSM 23422</strain>
    </source>
</reference>
<protein>
    <submittedName>
        <fullName evidence="1">Uncharacterized protein</fullName>
    </submittedName>
</protein>
<evidence type="ECO:0000313" key="1">
    <source>
        <dbReference type="EMBL" id="SFS40217.1"/>
    </source>
</evidence>
<accession>A0A1I6PJ58</accession>
<keyword evidence="2" id="KW-1185">Reference proteome</keyword>
<organism evidence="1 2">
    <name type="scientific">Sulfitobacter marinus</name>
    <dbReference type="NCBI Taxonomy" id="394264"/>
    <lineage>
        <taxon>Bacteria</taxon>
        <taxon>Pseudomonadati</taxon>
        <taxon>Pseudomonadota</taxon>
        <taxon>Alphaproteobacteria</taxon>
        <taxon>Rhodobacterales</taxon>
        <taxon>Roseobacteraceae</taxon>
        <taxon>Sulfitobacter</taxon>
    </lineage>
</organism>
<gene>
    <name evidence="1" type="ORF">SAMN04488040_0191</name>
</gene>
<name>A0A1I6PJ58_9RHOB</name>